<evidence type="ECO:0000256" key="1">
    <source>
        <dbReference type="SAM" id="Phobius"/>
    </source>
</evidence>
<dbReference type="AlphaFoldDB" id="A0A9J6P661"/>
<proteinExistence type="predicted"/>
<evidence type="ECO:0000313" key="3">
    <source>
        <dbReference type="Proteomes" id="UP001056429"/>
    </source>
</evidence>
<organism evidence="2 3">
    <name type="scientific">Oceanirhabdus seepicola</name>
    <dbReference type="NCBI Taxonomy" id="2828781"/>
    <lineage>
        <taxon>Bacteria</taxon>
        <taxon>Bacillati</taxon>
        <taxon>Bacillota</taxon>
        <taxon>Clostridia</taxon>
        <taxon>Eubacteriales</taxon>
        <taxon>Clostridiaceae</taxon>
        <taxon>Oceanirhabdus</taxon>
    </lineage>
</organism>
<reference evidence="2" key="2">
    <citation type="submission" date="2021-04" db="EMBL/GenBank/DDBJ databases">
        <authorList>
            <person name="Dong X."/>
        </authorList>
    </citation>
    <scope>NUCLEOTIDE SEQUENCE</scope>
    <source>
        <strain evidence="2">ZWT</strain>
    </source>
</reference>
<dbReference type="Proteomes" id="UP001056429">
    <property type="component" value="Unassembled WGS sequence"/>
</dbReference>
<keyword evidence="1" id="KW-1133">Transmembrane helix</keyword>
<comment type="caution">
    <text evidence="2">The sequence shown here is derived from an EMBL/GenBank/DDBJ whole genome shotgun (WGS) entry which is preliminary data.</text>
</comment>
<protein>
    <submittedName>
        <fullName evidence="2">Uncharacterized protein</fullName>
    </submittedName>
</protein>
<dbReference type="RefSeq" id="WP_250860383.1">
    <property type="nucleotide sequence ID" value="NZ_JAGSOJ010000003.1"/>
</dbReference>
<evidence type="ECO:0000313" key="2">
    <source>
        <dbReference type="EMBL" id="MCM1991277.1"/>
    </source>
</evidence>
<feature type="transmembrane region" description="Helical" evidence="1">
    <location>
        <begin position="36"/>
        <end position="56"/>
    </location>
</feature>
<sequence>MSKTVLLTITCLLIICVIVIINKKRSRTKNFNRKQVLIIIGVLIIISMISVFISGYRISPLAASRANGFIKEDFELINDLDLDWAYIHFYHDKENDKYYTAISEKKLFMYVSRCSVWHYSNNEDPIRTIGSMNYNNGKGKFAKLLMVDTDDKNIESIIIRDEHESIETKINVDSPQIIIFDKFLNLNDCDVVALDENNQEIFYYGYPRGTNILRDEDYKWHYVEDVVEGQN</sequence>
<feature type="transmembrane region" description="Helical" evidence="1">
    <location>
        <begin position="6"/>
        <end position="24"/>
    </location>
</feature>
<reference evidence="2" key="1">
    <citation type="journal article" date="2021" name="mSystems">
        <title>Bacteria and Archaea Synergistically Convert Glycine Betaine to Biogenic Methane in the Formosa Cold Seep of the South China Sea.</title>
        <authorList>
            <person name="Li L."/>
            <person name="Zhang W."/>
            <person name="Zhang S."/>
            <person name="Song L."/>
            <person name="Sun Q."/>
            <person name="Zhang H."/>
            <person name="Xiang H."/>
            <person name="Dong X."/>
        </authorList>
    </citation>
    <scope>NUCLEOTIDE SEQUENCE</scope>
    <source>
        <strain evidence="2">ZWT</strain>
    </source>
</reference>
<keyword evidence="1" id="KW-0812">Transmembrane</keyword>
<dbReference type="EMBL" id="JAGSOJ010000003">
    <property type="protein sequence ID" value="MCM1991277.1"/>
    <property type="molecule type" value="Genomic_DNA"/>
</dbReference>
<gene>
    <name evidence="2" type="ORF">KDK92_16200</name>
</gene>
<name>A0A9J6P661_9CLOT</name>
<keyword evidence="3" id="KW-1185">Reference proteome</keyword>
<keyword evidence="1" id="KW-0472">Membrane</keyword>
<accession>A0A9J6P661</accession>